<organism evidence="3 4">
    <name type="scientific">Pseudokineococcus basanitobsidens</name>
    <dbReference type="NCBI Taxonomy" id="1926649"/>
    <lineage>
        <taxon>Bacteria</taxon>
        <taxon>Bacillati</taxon>
        <taxon>Actinomycetota</taxon>
        <taxon>Actinomycetes</taxon>
        <taxon>Kineosporiales</taxon>
        <taxon>Kineosporiaceae</taxon>
        <taxon>Pseudokineococcus</taxon>
    </lineage>
</organism>
<evidence type="ECO:0000256" key="1">
    <source>
        <dbReference type="SAM" id="MobiDB-lite"/>
    </source>
</evidence>
<keyword evidence="2" id="KW-0812">Transmembrane</keyword>
<evidence type="ECO:0000313" key="3">
    <source>
        <dbReference type="EMBL" id="MEJ5944919.1"/>
    </source>
</evidence>
<dbReference type="RefSeq" id="WP_339574299.1">
    <property type="nucleotide sequence ID" value="NZ_JBBIAA010000004.1"/>
</dbReference>
<name>A0ABU8RIM3_9ACTN</name>
<keyword evidence="4" id="KW-1185">Reference proteome</keyword>
<sequence length="210" mass="23730">MARTEPKEPSRTGLRRTRADRAGSDRAGSGALPRRRTPGLDSPQETRRRVVPRPSIDPEAFGRLSEGFARFMGTPTFLLYMSGVIVLWVAWNTLAPGGLRFDPYAFLFLTLVLSLQASYAAPLILLAQNRQDDRDRVALEQDRQRAERNLADTEYLAREVAALRIAMRDVATRDFLRSELRQLVEELDDRDERGEERAGARGPRPRPGGR</sequence>
<feature type="compositionally biased region" description="Basic and acidic residues" evidence="1">
    <location>
        <begin position="187"/>
        <end position="199"/>
    </location>
</feature>
<evidence type="ECO:0000313" key="4">
    <source>
        <dbReference type="Proteomes" id="UP001387100"/>
    </source>
</evidence>
<accession>A0ABU8RIM3</accession>
<feature type="compositionally biased region" description="Basic and acidic residues" evidence="1">
    <location>
        <begin position="1"/>
        <end position="10"/>
    </location>
</feature>
<feature type="region of interest" description="Disordered" evidence="1">
    <location>
        <begin position="187"/>
        <end position="210"/>
    </location>
</feature>
<protein>
    <submittedName>
        <fullName evidence="3">DUF1003 domain-containing protein</fullName>
    </submittedName>
</protein>
<dbReference type="InterPro" id="IPR010406">
    <property type="entry name" value="DUF1003"/>
</dbReference>
<dbReference type="PANTHER" id="PTHR41386">
    <property type="entry name" value="INTEGRAL MEMBRANE PROTEIN-RELATED"/>
    <property type="match status" value="1"/>
</dbReference>
<feature type="region of interest" description="Disordered" evidence="1">
    <location>
        <begin position="1"/>
        <end position="56"/>
    </location>
</feature>
<dbReference type="PANTHER" id="PTHR41386:SF1">
    <property type="entry name" value="MEMBRANE PROTEIN"/>
    <property type="match status" value="1"/>
</dbReference>
<feature type="transmembrane region" description="Helical" evidence="2">
    <location>
        <begin position="71"/>
        <end position="91"/>
    </location>
</feature>
<gene>
    <name evidence="3" type="ORF">WDZ17_06375</name>
</gene>
<evidence type="ECO:0000256" key="2">
    <source>
        <dbReference type="SAM" id="Phobius"/>
    </source>
</evidence>
<keyword evidence="2" id="KW-1133">Transmembrane helix</keyword>
<feature type="transmembrane region" description="Helical" evidence="2">
    <location>
        <begin position="103"/>
        <end position="126"/>
    </location>
</feature>
<reference evidence="3 4" key="1">
    <citation type="journal article" date="2017" name="Int. J. Syst. Evol. Microbiol.">
        <title>Pseudokineococcus basanitobsidens sp. nov., isolated from volcanic rock.</title>
        <authorList>
            <person name="Lee D.W."/>
            <person name="Park M.Y."/>
            <person name="Kim J.J."/>
            <person name="Kim B.S."/>
        </authorList>
    </citation>
    <scope>NUCLEOTIDE SEQUENCE [LARGE SCALE GENOMIC DNA]</scope>
    <source>
        <strain evidence="3 4">DSM 103726</strain>
    </source>
</reference>
<proteinExistence type="predicted"/>
<keyword evidence="2" id="KW-0472">Membrane</keyword>
<comment type="caution">
    <text evidence="3">The sequence shown here is derived from an EMBL/GenBank/DDBJ whole genome shotgun (WGS) entry which is preliminary data.</text>
</comment>
<dbReference type="EMBL" id="JBBIAA010000004">
    <property type="protein sequence ID" value="MEJ5944919.1"/>
    <property type="molecule type" value="Genomic_DNA"/>
</dbReference>
<dbReference type="Proteomes" id="UP001387100">
    <property type="component" value="Unassembled WGS sequence"/>
</dbReference>
<dbReference type="Pfam" id="PF06210">
    <property type="entry name" value="DUF1003"/>
    <property type="match status" value="1"/>
</dbReference>